<proteinExistence type="predicted"/>
<dbReference type="EMBL" id="FNKJ01000001">
    <property type="protein sequence ID" value="SDQ03567.1"/>
    <property type="molecule type" value="Genomic_DNA"/>
</dbReference>
<protein>
    <submittedName>
        <fullName evidence="1">Uncharacterized protein</fullName>
    </submittedName>
</protein>
<evidence type="ECO:0000313" key="1">
    <source>
        <dbReference type="EMBL" id="SDQ03567.1"/>
    </source>
</evidence>
<dbReference type="AlphaFoldDB" id="A0A1H0XKY1"/>
<evidence type="ECO:0000313" key="2">
    <source>
        <dbReference type="Proteomes" id="UP000199570"/>
    </source>
</evidence>
<reference evidence="2" key="1">
    <citation type="submission" date="2016-10" db="EMBL/GenBank/DDBJ databases">
        <authorList>
            <person name="Varghese N."/>
            <person name="Submissions S."/>
        </authorList>
    </citation>
    <scope>NUCLEOTIDE SEQUENCE [LARGE SCALE GENOMIC DNA]</scope>
    <source>
        <strain evidence="2">BS3775</strain>
    </source>
</reference>
<dbReference type="RefSeq" id="WP_011005856.1">
    <property type="nucleotide sequence ID" value="NZ_FNKJ01000001.1"/>
</dbReference>
<gene>
    <name evidence="1" type="ORF">SAMN04490195_0077</name>
</gene>
<dbReference type="Proteomes" id="UP000199570">
    <property type="component" value="Unassembled WGS sequence"/>
</dbReference>
<accession>A0A1H0XKY1</accession>
<sequence>MYEVHIDAESCVIQCEILDVIEAEPNPGLWTSDWDAQGYRELEFRVISGVAYDTEGHPSDLGRNGCAELVDRYAEFIEDELWMQLDGERGG</sequence>
<organism evidence="1 2">
    <name type="scientific">Pseudomonas moorei</name>
    <dbReference type="NCBI Taxonomy" id="395599"/>
    <lineage>
        <taxon>Bacteria</taxon>
        <taxon>Pseudomonadati</taxon>
        <taxon>Pseudomonadota</taxon>
        <taxon>Gammaproteobacteria</taxon>
        <taxon>Pseudomonadales</taxon>
        <taxon>Pseudomonadaceae</taxon>
        <taxon>Pseudomonas</taxon>
    </lineage>
</organism>
<keyword evidence="2" id="KW-1185">Reference proteome</keyword>
<name>A0A1H0XKY1_9PSED</name>
<dbReference type="OrthoDB" id="6890537at2"/>